<evidence type="ECO:0000256" key="3">
    <source>
        <dbReference type="ARBA" id="ARBA00022555"/>
    </source>
</evidence>
<evidence type="ECO:0000256" key="2">
    <source>
        <dbReference type="ARBA" id="ARBA00022490"/>
    </source>
</evidence>
<dbReference type="InterPro" id="IPR002547">
    <property type="entry name" value="tRNA-bd_dom"/>
</dbReference>
<dbReference type="Pfam" id="PF01588">
    <property type="entry name" value="tRNA_bind"/>
    <property type="match status" value="1"/>
</dbReference>
<reference evidence="10" key="1">
    <citation type="submission" date="2015-12" db="EMBL/GenBank/DDBJ databases">
        <title>De novo transcriptome assembly of four potential Pierce s Disease insect vectors from Arizona vineyards.</title>
        <authorList>
            <person name="Tassone E.E."/>
        </authorList>
    </citation>
    <scope>NUCLEOTIDE SEQUENCE</scope>
</reference>
<dbReference type="FunFam" id="2.40.50.140:FF:000047">
    <property type="entry name" value="tyrosine--tRNA ligase, cytoplasmic isoform X2"/>
    <property type="match status" value="1"/>
</dbReference>
<evidence type="ECO:0000256" key="4">
    <source>
        <dbReference type="ARBA" id="ARBA00022884"/>
    </source>
</evidence>
<dbReference type="EMBL" id="GEDC01021601">
    <property type="protein sequence ID" value="JAS15697.1"/>
    <property type="molecule type" value="Transcribed_RNA"/>
</dbReference>
<sequence>MLFYLRVLNFNLFRKVAIKMDNTLHRIQTKGQEAENILSFLKSEIKELKDLATNNAVSCKLKSLKKENESLVNEINLLKQELTELQICNGKKEVPLPENCTNATDKPTGKSEVTKQDAATKQDSAVTKGNQEKVVKPKKEIKAPDEPPVDVGRLDLRVGHILDVKKHPDADTLYVEQIDVGEASPRTVVSGLVNYVPLNEMQNRSVIVLCNLKPVKMRGILSQAMVMCASTPQAVEPLDPPEGSIPGDVVTVEGYTRNPDPVLNPKKKVFETVAPDLKTNTDKVATYKGVFWKVDDKGVVVSKNLPEASIK</sequence>
<accession>A0A1B6CQA3</accession>
<keyword evidence="7" id="KW-0175">Coiled coil</keyword>
<evidence type="ECO:0000259" key="9">
    <source>
        <dbReference type="PROSITE" id="PS50886"/>
    </source>
</evidence>
<dbReference type="SUPFAM" id="SSF50249">
    <property type="entry name" value="Nucleic acid-binding proteins"/>
    <property type="match status" value="1"/>
</dbReference>
<dbReference type="PANTHER" id="PTHR11586:SF33">
    <property type="entry name" value="AMINOACYL TRNA SYNTHASE COMPLEX-INTERACTING MULTIFUNCTIONAL PROTEIN 1"/>
    <property type="match status" value="1"/>
</dbReference>
<dbReference type="GO" id="GO:0006412">
    <property type="term" value="P:translation"/>
    <property type="evidence" value="ECO:0007669"/>
    <property type="project" value="UniProtKB-KW"/>
</dbReference>
<keyword evidence="5" id="KW-0648">Protein biosynthesis</keyword>
<keyword evidence="4 6" id="KW-0694">RNA-binding</keyword>
<keyword evidence="2" id="KW-0963">Cytoplasm</keyword>
<feature type="compositionally biased region" description="Basic and acidic residues" evidence="8">
    <location>
        <begin position="107"/>
        <end position="120"/>
    </location>
</feature>
<name>A0A1B6CQA3_9HEMI</name>
<evidence type="ECO:0000256" key="6">
    <source>
        <dbReference type="PROSITE-ProRule" id="PRU00209"/>
    </source>
</evidence>
<dbReference type="GO" id="GO:0000049">
    <property type="term" value="F:tRNA binding"/>
    <property type="evidence" value="ECO:0007669"/>
    <property type="project" value="UniProtKB-UniRule"/>
</dbReference>
<feature type="region of interest" description="Disordered" evidence="8">
    <location>
        <begin position="99"/>
        <end position="125"/>
    </location>
</feature>
<dbReference type="PROSITE" id="PS50886">
    <property type="entry name" value="TRBD"/>
    <property type="match status" value="1"/>
</dbReference>
<comment type="subcellular location">
    <subcellularLocation>
        <location evidence="1">Cytoplasm</location>
    </subcellularLocation>
</comment>
<dbReference type="InterPro" id="IPR012340">
    <property type="entry name" value="NA-bd_OB-fold"/>
</dbReference>
<evidence type="ECO:0000256" key="1">
    <source>
        <dbReference type="ARBA" id="ARBA00004496"/>
    </source>
</evidence>
<feature type="domain" description="TRNA-binding" evidence="9">
    <location>
        <begin position="150"/>
        <end position="251"/>
    </location>
</feature>
<dbReference type="CDD" id="cd02799">
    <property type="entry name" value="tRNA_bind_EMAP-II_like"/>
    <property type="match status" value="1"/>
</dbReference>
<dbReference type="GO" id="GO:0005737">
    <property type="term" value="C:cytoplasm"/>
    <property type="evidence" value="ECO:0007669"/>
    <property type="project" value="UniProtKB-SubCell"/>
</dbReference>
<protein>
    <recommendedName>
        <fullName evidence="9">tRNA-binding domain-containing protein</fullName>
    </recommendedName>
</protein>
<evidence type="ECO:0000256" key="7">
    <source>
        <dbReference type="SAM" id="Coils"/>
    </source>
</evidence>
<dbReference type="InterPro" id="IPR051270">
    <property type="entry name" value="Tyrosine-tRNA_ligase_regulator"/>
</dbReference>
<evidence type="ECO:0000256" key="8">
    <source>
        <dbReference type="SAM" id="MobiDB-lite"/>
    </source>
</evidence>
<organism evidence="10">
    <name type="scientific">Clastoptera arizonana</name>
    <name type="common">Arizona spittle bug</name>
    <dbReference type="NCBI Taxonomy" id="38151"/>
    <lineage>
        <taxon>Eukaryota</taxon>
        <taxon>Metazoa</taxon>
        <taxon>Ecdysozoa</taxon>
        <taxon>Arthropoda</taxon>
        <taxon>Hexapoda</taxon>
        <taxon>Insecta</taxon>
        <taxon>Pterygota</taxon>
        <taxon>Neoptera</taxon>
        <taxon>Paraneoptera</taxon>
        <taxon>Hemiptera</taxon>
        <taxon>Auchenorrhyncha</taxon>
        <taxon>Cercopoidea</taxon>
        <taxon>Clastopteridae</taxon>
        <taxon>Clastoptera</taxon>
    </lineage>
</organism>
<dbReference type="Gene3D" id="2.40.50.140">
    <property type="entry name" value="Nucleic acid-binding proteins"/>
    <property type="match status" value="1"/>
</dbReference>
<dbReference type="PANTHER" id="PTHR11586">
    <property type="entry name" value="TRNA-AMINOACYLATION COFACTOR ARC1 FAMILY MEMBER"/>
    <property type="match status" value="1"/>
</dbReference>
<feature type="coiled-coil region" evidence="7">
    <location>
        <begin position="31"/>
        <end position="88"/>
    </location>
</feature>
<evidence type="ECO:0000256" key="5">
    <source>
        <dbReference type="ARBA" id="ARBA00022917"/>
    </source>
</evidence>
<dbReference type="AlphaFoldDB" id="A0A1B6CQA3"/>
<keyword evidence="3 6" id="KW-0820">tRNA-binding</keyword>
<proteinExistence type="predicted"/>
<evidence type="ECO:0000313" key="10">
    <source>
        <dbReference type="EMBL" id="JAS15697.1"/>
    </source>
</evidence>
<gene>
    <name evidence="10" type="ORF">g.32912</name>
</gene>